<dbReference type="GO" id="GO:0006281">
    <property type="term" value="P:DNA repair"/>
    <property type="evidence" value="ECO:0007669"/>
    <property type="project" value="TreeGrafter"/>
</dbReference>
<gene>
    <name evidence="5" type="ORF">MAIT1_02147</name>
</gene>
<dbReference type="STRING" id="1434232.MAIT1_02147"/>
<dbReference type="Gene3D" id="1.10.150.240">
    <property type="entry name" value="Putative phosphatase, domain 2"/>
    <property type="match status" value="1"/>
</dbReference>
<dbReference type="NCBIfam" id="TIGR01549">
    <property type="entry name" value="HAD-SF-IA-v1"/>
    <property type="match status" value="1"/>
</dbReference>
<dbReference type="Proteomes" id="UP000194003">
    <property type="component" value="Unassembled WGS sequence"/>
</dbReference>
<organism evidence="5 6">
    <name type="scientific">Magnetofaba australis IT-1</name>
    <dbReference type="NCBI Taxonomy" id="1434232"/>
    <lineage>
        <taxon>Bacteria</taxon>
        <taxon>Pseudomonadati</taxon>
        <taxon>Pseudomonadota</taxon>
        <taxon>Magnetococcia</taxon>
        <taxon>Magnetococcales</taxon>
        <taxon>Magnetococcaceae</taxon>
        <taxon>Magnetofaba</taxon>
    </lineage>
</organism>
<reference evidence="5 6" key="1">
    <citation type="journal article" date="2016" name="BMC Genomics">
        <title>Combined genomic and structural analyses of a cultured magnetotactic bacterium reveals its niche adaptation to a dynamic environment.</title>
        <authorList>
            <person name="Araujo A.C."/>
            <person name="Morillo V."/>
            <person name="Cypriano J."/>
            <person name="Teixeira L.C."/>
            <person name="Leao P."/>
            <person name="Lyra S."/>
            <person name="Almeida L.G."/>
            <person name="Bazylinski D.A."/>
            <person name="Vasconcellos A.T."/>
            <person name="Abreu F."/>
            <person name="Lins U."/>
        </authorList>
    </citation>
    <scope>NUCLEOTIDE SEQUENCE [LARGE SCALE GENOMIC DNA]</scope>
    <source>
        <strain evidence="5 6">IT-1</strain>
    </source>
</reference>
<dbReference type="EC" id="3.1.3.18" evidence="4"/>
<dbReference type="EMBL" id="LVJN01000020">
    <property type="protein sequence ID" value="OSM02062.1"/>
    <property type="molecule type" value="Genomic_DNA"/>
</dbReference>
<dbReference type="InterPro" id="IPR023198">
    <property type="entry name" value="PGP-like_dom2"/>
</dbReference>
<dbReference type="InterPro" id="IPR041492">
    <property type="entry name" value="HAD_2"/>
</dbReference>
<name>A0A1Y2K276_9PROT</name>
<dbReference type="PANTHER" id="PTHR43434:SF1">
    <property type="entry name" value="PHOSPHOGLYCOLATE PHOSPHATASE"/>
    <property type="match status" value="1"/>
</dbReference>
<dbReference type="FunFam" id="3.40.50.1000:FF:000022">
    <property type="entry name" value="Phosphoglycolate phosphatase"/>
    <property type="match status" value="1"/>
</dbReference>
<evidence type="ECO:0000256" key="4">
    <source>
        <dbReference type="ARBA" id="ARBA00013078"/>
    </source>
</evidence>
<dbReference type="InterPro" id="IPR023214">
    <property type="entry name" value="HAD_sf"/>
</dbReference>
<dbReference type="InterPro" id="IPR006439">
    <property type="entry name" value="HAD-SF_hydro_IA"/>
</dbReference>
<dbReference type="GO" id="GO:0005829">
    <property type="term" value="C:cytosol"/>
    <property type="evidence" value="ECO:0007669"/>
    <property type="project" value="TreeGrafter"/>
</dbReference>
<protein>
    <recommendedName>
        <fullName evidence="4">phosphoglycolate phosphatase</fullName>
        <ecNumber evidence="4">3.1.3.18</ecNumber>
    </recommendedName>
</protein>
<comment type="pathway">
    <text evidence="2">Organic acid metabolism; glycolate biosynthesis; glycolate from 2-phosphoglycolate: step 1/1.</text>
</comment>
<evidence type="ECO:0000313" key="6">
    <source>
        <dbReference type="Proteomes" id="UP000194003"/>
    </source>
</evidence>
<comment type="catalytic activity">
    <reaction evidence="1">
        <text>2-phosphoglycolate + H2O = glycolate + phosphate</text>
        <dbReference type="Rhea" id="RHEA:14369"/>
        <dbReference type="ChEBI" id="CHEBI:15377"/>
        <dbReference type="ChEBI" id="CHEBI:29805"/>
        <dbReference type="ChEBI" id="CHEBI:43474"/>
        <dbReference type="ChEBI" id="CHEBI:58033"/>
        <dbReference type="EC" id="3.1.3.18"/>
    </reaction>
</comment>
<dbReference type="AlphaFoldDB" id="A0A1Y2K276"/>
<dbReference type="NCBIfam" id="TIGR01509">
    <property type="entry name" value="HAD-SF-IA-v3"/>
    <property type="match status" value="1"/>
</dbReference>
<dbReference type="InterPro" id="IPR036412">
    <property type="entry name" value="HAD-like_sf"/>
</dbReference>
<evidence type="ECO:0000256" key="3">
    <source>
        <dbReference type="ARBA" id="ARBA00006171"/>
    </source>
</evidence>
<evidence type="ECO:0000256" key="1">
    <source>
        <dbReference type="ARBA" id="ARBA00000830"/>
    </source>
</evidence>
<dbReference type="SUPFAM" id="SSF56784">
    <property type="entry name" value="HAD-like"/>
    <property type="match status" value="1"/>
</dbReference>
<dbReference type="NCBIfam" id="TIGR01662">
    <property type="entry name" value="HAD-SF-IIIA"/>
    <property type="match status" value="1"/>
</dbReference>
<dbReference type="Gene3D" id="3.40.50.1000">
    <property type="entry name" value="HAD superfamily/HAD-like"/>
    <property type="match status" value="1"/>
</dbReference>
<dbReference type="PANTHER" id="PTHR43434">
    <property type="entry name" value="PHOSPHOGLYCOLATE PHOSPHATASE"/>
    <property type="match status" value="1"/>
</dbReference>
<keyword evidence="6" id="KW-1185">Reference proteome</keyword>
<sequence>MQEFLDYYGKNLATNSTPYPGALHTLNRLKQAGLPLGVVTNKPEHLAKQLLDQLDMSHWFGAILGGDTLASRKPDPEPLQQAAKQLGFDIAQGLMVGDSKTDVQAARNAGCRIVAVTYGYHGDTPVDTLHADWVIDSLEEVPLLVGAA</sequence>
<dbReference type="InterPro" id="IPR050155">
    <property type="entry name" value="HAD-like_hydrolase_sf"/>
</dbReference>
<dbReference type="InterPro" id="IPR006549">
    <property type="entry name" value="HAD-SF_hydro_IIIA"/>
</dbReference>
<comment type="caution">
    <text evidence="5">The sequence shown here is derived from an EMBL/GenBank/DDBJ whole genome shotgun (WGS) entry which is preliminary data.</text>
</comment>
<dbReference type="GO" id="GO:0008967">
    <property type="term" value="F:phosphoglycolate phosphatase activity"/>
    <property type="evidence" value="ECO:0007669"/>
    <property type="project" value="UniProtKB-EC"/>
</dbReference>
<proteinExistence type="inferred from homology"/>
<comment type="similarity">
    <text evidence="3">Belongs to the HAD-like hydrolase superfamily. CbbY/CbbZ/Gph/YieH family.</text>
</comment>
<accession>A0A1Y2K276</accession>
<evidence type="ECO:0000256" key="2">
    <source>
        <dbReference type="ARBA" id="ARBA00004818"/>
    </source>
</evidence>
<dbReference type="Pfam" id="PF13419">
    <property type="entry name" value="HAD_2"/>
    <property type="match status" value="1"/>
</dbReference>
<evidence type="ECO:0000313" key="5">
    <source>
        <dbReference type="EMBL" id="OSM02062.1"/>
    </source>
</evidence>